<evidence type="ECO:0000313" key="1">
    <source>
        <dbReference type="EMBL" id="MBU8868075.1"/>
    </source>
</evidence>
<dbReference type="PIRSF" id="PIRSF024492">
    <property type="entry name" value="UCP024492"/>
    <property type="match status" value="1"/>
</dbReference>
<dbReference type="InterPro" id="IPR007438">
    <property type="entry name" value="DUF488"/>
</dbReference>
<sequence length="187" mass="20739">MLSTPISNEQNLLTVGHGATPQADFEELLRTAGVKSLVDVRIAPGSRKYPHFGRNHMEEWLPAAGIAYRWEQRLGGFRKLPPDSPDTSLRNDSFRAYAAYMRTTGFTAALSQLLADASAQKTAIMCSETLWWRCHRRLIADHCVLLDLQPVSHLMPGAKLVPHVPTAGVRVHGAHLQYDLPMDESVG</sequence>
<dbReference type="Pfam" id="PF04343">
    <property type="entry name" value="DUF488"/>
    <property type="match status" value="1"/>
</dbReference>
<dbReference type="RefSeq" id="WP_216926200.1">
    <property type="nucleotide sequence ID" value="NZ_JAHOPC010000012.1"/>
</dbReference>
<dbReference type="Proteomes" id="UP000824166">
    <property type="component" value="Unassembled WGS sequence"/>
</dbReference>
<organism evidence="1 2">
    <name type="scientific">Paenarthrobacter aromaticivorans</name>
    <dbReference type="NCBI Taxonomy" id="2849150"/>
    <lineage>
        <taxon>Bacteria</taxon>
        <taxon>Bacillati</taxon>
        <taxon>Actinomycetota</taxon>
        <taxon>Actinomycetes</taxon>
        <taxon>Micrococcales</taxon>
        <taxon>Micrococcaceae</taxon>
        <taxon>Paenarthrobacter</taxon>
    </lineage>
</organism>
<accession>A0ABS6I9H1</accession>
<dbReference type="PANTHER" id="PTHR39337">
    <property type="entry name" value="BLR5642 PROTEIN"/>
    <property type="match status" value="1"/>
</dbReference>
<protein>
    <submittedName>
        <fullName evidence="1">DUF488 domain-containing protein</fullName>
    </submittedName>
</protein>
<dbReference type="InterPro" id="IPR014519">
    <property type="entry name" value="UCP024492"/>
</dbReference>
<reference evidence="1 2" key="1">
    <citation type="submission" date="2021-06" db="EMBL/GenBank/DDBJ databases">
        <authorList>
            <person name="Jeong J.W."/>
        </authorList>
    </citation>
    <scope>NUCLEOTIDE SEQUENCE [LARGE SCALE GENOMIC DNA]</scope>
    <source>
        <strain evidence="1 2">MMS21-TAE1-1</strain>
    </source>
</reference>
<dbReference type="PANTHER" id="PTHR39337:SF1">
    <property type="entry name" value="BLR5642 PROTEIN"/>
    <property type="match status" value="1"/>
</dbReference>
<gene>
    <name evidence="1" type="ORF">KSW38_17435</name>
</gene>
<name>A0ABS6I9H1_9MICC</name>
<dbReference type="EMBL" id="JAHOPC010000012">
    <property type="protein sequence ID" value="MBU8868075.1"/>
    <property type="molecule type" value="Genomic_DNA"/>
</dbReference>
<comment type="caution">
    <text evidence="1">The sequence shown here is derived from an EMBL/GenBank/DDBJ whole genome shotgun (WGS) entry which is preliminary data.</text>
</comment>
<proteinExistence type="predicted"/>
<keyword evidence="2" id="KW-1185">Reference proteome</keyword>
<evidence type="ECO:0000313" key="2">
    <source>
        <dbReference type="Proteomes" id="UP000824166"/>
    </source>
</evidence>